<evidence type="ECO:0000256" key="1">
    <source>
        <dbReference type="SAM" id="Phobius"/>
    </source>
</evidence>
<sequence>VPAGSTLVMASASRKLWLGLCVSLCVTVVLFVTVLAVDVYLHHRHEMNAGLNVWGYRGP</sequence>
<keyword evidence="1" id="KW-0812">Transmembrane</keyword>
<protein>
    <submittedName>
        <fullName evidence="2">Uncharacterized protein</fullName>
    </submittedName>
</protein>
<proteinExistence type="predicted"/>
<accession>A0A382QY61</accession>
<evidence type="ECO:0000313" key="2">
    <source>
        <dbReference type="EMBL" id="SVC90433.1"/>
    </source>
</evidence>
<dbReference type="EMBL" id="UINC01117771">
    <property type="protein sequence ID" value="SVC90433.1"/>
    <property type="molecule type" value="Genomic_DNA"/>
</dbReference>
<gene>
    <name evidence="2" type="ORF">METZ01_LOCUS343287</name>
</gene>
<organism evidence="2">
    <name type="scientific">marine metagenome</name>
    <dbReference type="NCBI Taxonomy" id="408172"/>
    <lineage>
        <taxon>unclassified sequences</taxon>
        <taxon>metagenomes</taxon>
        <taxon>ecological metagenomes</taxon>
    </lineage>
</organism>
<keyword evidence="1" id="KW-1133">Transmembrane helix</keyword>
<feature type="non-terminal residue" evidence="2">
    <location>
        <position position="59"/>
    </location>
</feature>
<reference evidence="2" key="1">
    <citation type="submission" date="2018-05" db="EMBL/GenBank/DDBJ databases">
        <authorList>
            <person name="Lanie J.A."/>
            <person name="Ng W.-L."/>
            <person name="Kazmierczak K.M."/>
            <person name="Andrzejewski T.M."/>
            <person name="Davidsen T.M."/>
            <person name="Wayne K.J."/>
            <person name="Tettelin H."/>
            <person name="Glass J.I."/>
            <person name="Rusch D."/>
            <person name="Podicherti R."/>
            <person name="Tsui H.-C.T."/>
            <person name="Winkler M.E."/>
        </authorList>
    </citation>
    <scope>NUCLEOTIDE SEQUENCE</scope>
</reference>
<dbReference type="AlphaFoldDB" id="A0A382QY61"/>
<feature type="non-terminal residue" evidence="2">
    <location>
        <position position="1"/>
    </location>
</feature>
<keyword evidence="1" id="KW-0472">Membrane</keyword>
<feature type="transmembrane region" description="Helical" evidence="1">
    <location>
        <begin position="16"/>
        <end position="41"/>
    </location>
</feature>
<name>A0A382QY61_9ZZZZ</name>